<reference evidence="4 5" key="1">
    <citation type="submission" date="2018-06" db="EMBL/GenBank/DDBJ databases">
        <title>A transcriptomic atlas of mushroom development highlights an independent origin of complex multicellularity.</title>
        <authorList>
            <consortium name="DOE Joint Genome Institute"/>
            <person name="Krizsan K."/>
            <person name="Almasi E."/>
            <person name="Merenyi Z."/>
            <person name="Sahu N."/>
            <person name="Viragh M."/>
            <person name="Koszo T."/>
            <person name="Mondo S."/>
            <person name="Kiss B."/>
            <person name="Balint B."/>
            <person name="Kues U."/>
            <person name="Barry K."/>
            <person name="Hegedus J.C."/>
            <person name="Henrissat B."/>
            <person name="Johnson J."/>
            <person name="Lipzen A."/>
            <person name="Ohm R."/>
            <person name="Nagy I."/>
            <person name="Pangilinan J."/>
            <person name="Yan J."/>
            <person name="Xiong Y."/>
            <person name="Grigoriev I.V."/>
            <person name="Hibbett D.S."/>
            <person name="Nagy L.G."/>
        </authorList>
    </citation>
    <scope>NUCLEOTIDE SEQUENCE [LARGE SCALE GENOMIC DNA]</scope>
    <source>
        <strain evidence="4 5">SZMC22713</strain>
    </source>
</reference>
<keyword evidence="2" id="KW-1133">Transmembrane helix</keyword>
<keyword evidence="2" id="KW-0472">Membrane</keyword>
<keyword evidence="5" id="KW-1185">Reference proteome</keyword>
<dbReference type="OrthoDB" id="3219854at2759"/>
<dbReference type="InterPro" id="IPR045338">
    <property type="entry name" value="DUF6535"/>
</dbReference>
<accession>A0A4Y7PPA9</accession>
<feature type="region of interest" description="Disordered" evidence="1">
    <location>
        <begin position="1"/>
        <end position="42"/>
    </location>
</feature>
<dbReference type="Pfam" id="PF20153">
    <property type="entry name" value="DUF6535"/>
    <property type="match status" value="1"/>
</dbReference>
<dbReference type="STRING" id="50990.A0A4Y7PPA9"/>
<feature type="transmembrane region" description="Helical" evidence="2">
    <location>
        <begin position="74"/>
        <end position="90"/>
    </location>
</feature>
<feature type="transmembrane region" description="Helical" evidence="2">
    <location>
        <begin position="227"/>
        <end position="253"/>
    </location>
</feature>
<feature type="domain" description="DUF6535" evidence="3">
    <location>
        <begin position="49"/>
        <end position="221"/>
    </location>
</feature>
<feature type="transmembrane region" description="Helical" evidence="2">
    <location>
        <begin position="265"/>
        <end position="292"/>
    </location>
</feature>
<keyword evidence="2" id="KW-0812">Transmembrane</keyword>
<name>A0A4Y7PPA9_9AGAM</name>
<evidence type="ECO:0000313" key="4">
    <source>
        <dbReference type="EMBL" id="TDL16866.1"/>
    </source>
</evidence>
<proteinExistence type="predicted"/>
<dbReference type="EMBL" id="ML170233">
    <property type="protein sequence ID" value="TDL16866.1"/>
    <property type="molecule type" value="Genomic_DNA"/>
</dbReference>
<dbReference type="Proteomes" id="UP000294933">
    <property type="component" value="Unassembled WGS sequence"/>
</dbReference>
<protein>
    <recommendedName>
        <fullName evidence="3">DUF6535 domain-containing protein</fullName>
    </recommendedName>
</protein>
<dbReference type="AlphaFoldDB" id="A0A4Y7PPA9"/>
<feature type="transmembrane region" description="Helical" evidence="2">
    <location>
        <begin position="140"/>
        <end position="159"/>
    </location>
</feature>
<sequence length="330" mass="37179">MLHPKQDEENQLQEQGDLQGSRIEEQRQAPSQSMLQDTPGPDENCSKLWRLYNDEADRYDKDVVENWRDDMDSLLIFAALFSSTVSAFVLDRYHALTPDSGEVMVGILLQLSQQLANGTQAKPAVLPSFQPDAQDVAVNIFWFLSLTFSLLCALAAVMVRQWARQYLQEPRASAALNVRATKRQEVFENMQLWRMETLVDFIPVLLHIALALFVVGMLLFLRLVNHRLALILTWFSSIAIALYGLLTLGPILFRSCPYRTPLSGVLLPGFAVVWKFCLVIVAVTTAAFAYVAGESALLLRTLLAGTPPSIRVYPLSWTDRVLSQVHEVIW</sequence>
<evidence type="ECO:0000256" key="2">
    <source>
        <dbReference type="SAM" id="Phobius"/>
    </source>
</evidence>
<evidence type="ECO:0000313" key="5">
    <source>
        <dbReference type="Proteomes" id="UP000294933"/>
    </source>
</evidence>
<organism evidence="4 5">
    <name type="scientific">Rickenella mellea</name>
    <dbReference type="NCBI Taxonomy" id="50990"/>
    <lineage>
        <taxon>Eukaryota</taxon>
        <taxon>Fungi</taxon>
        <taxon>Dikarya</taxon>
        <taxon>Basidiomycota</taxon>
        <taxon>Agaricomycotina</taxon>
        <taxon>Agaricomycetes</taxon>
        <taxon>Hymenochaetales</taxon>
        <taxon>Rickenellaceae</taxon>
        <taxon>Rickenella</taxon>
    </lineage>
</organism>
<feature type="transmembrane region" description="Helical" evidence="2">
    <location>
        <begin position="198"/>
        <end position="221"/>
    </location>
</feature>
<evidence type="ECO:0000256" key="1">
    <source>
        <dbReference type="SAM" id="MobiDB-lite"/>
    </source>
</evidence>
<evidence type="ECO:0000259" key="3">
    <source>
        <dbReference type="Pfam" id="PF20153"/>
    </source>
</evidence>
<gene>
    <name evidence="4" type="ORF">BD410DRAFT_901751</name>
</gene>
<dbReference type="VEuPathDB" id="FungiDB:BD410DRAFT_901751"/>